<feature type="compositionally biased region" description="Polar residues" evidence="5">
    <location>
        <begin position="10"/>
        <end position="19"/>
    </location>
</feature>
<dbReference type="HOGENOM" id="CLU_038277_1_0_1"/>
<dbReference type="Proteomes" id="UP000019487">
    <property type="component" value="Unassembled WGS sequence"/>
</dbReference>
<feature type="region of interest" description="Disordered" evidence="5">
    <location>
        <begin position="1"/>
        <end position="27"/>
    </location>
</feature>
<dbReference type="OrthoDB" id="10264870at2759"/>
<keyword evidence="2" id="KW-0805">Transcription regulation</keyword>
<evidence type="ECO:0000256" key="4">
    <source>
        <dbReference type="ARBA" id="ARBA00023242"/>
    </source>
</evidence>
<dbReference type="STRING" id="1432307.W9CAU0"/>
<sequence length="456" mass="50074">MPDIDPAALSRSSVTNKSPTPVLPTKSLTATTPVQKSAKINHVPPRIDLEPLYTAVKSAIGENWGTYQESIGLFILGRMNQIEFSFRVDHFIVTNTGEIEHLHNQLISAIYANTTREMPDQGVASWVSANDKPTTGAGSKPVSGDAAEQRLKTEVMQLPSRDRRRLKDLSQNDFDPFDAFATMLTEHRRPKPARQPDSVPANAGGLNKTNWDLEIRKRYTLPLASESGEFPDMTTIESRMLPICYETGLVNGHVQDAAQFMSVATETFIKEVLSSIFSKTRINGPGSTGSAGTGGGSSWVQTHKYRRQLEKEEESWMRNEVLRDKNGLLPAEARAASERGPLGMADVRTALEIADCGLGQMPVVVQQIMFGYQEGELENWNEFSRLGPEGTIITEVDDDGDVEMGGLEVNGLSNGVNGHVIDEPMSDFEDWGWEGAEYQDRAALDMVLDSCLAIGA</sequence>
<dbReference type="PANTHER" id="PTHR21277">
    <property type="entry name" value="TRANSCRIPTIONAL ADAPTER 1"/>
    <property type="match status" value="1"/>
</dbReference>
<dbReference type="GO" id="GO:0003713">
    <property type="term" value="F:transcription coactivator activity"/>
    <property type="evidence" value="ECO:0007669"/>
    <property type="project" value="TreeGrafter"/>
</dbReference>
<accession>W9CAU0</accession>
<evidence type="ECO:0000313" key="7">
    <source>
        <dbReference type="Proteomes" id="UP000019487"/>
    </source>
</evidence>
<gene>
    <name evidence="6" type="ORF">SBOR_6680</name>
</gene>
<evidence type="ECO:0000313" key="6">
    <source>
        <dbReference type="EMBL" id="ESZ92961.1"/>
    </source>
</evidence>
<proteinExistence type="predicted"/>
<evidence type="ECO:0008006" key="8">
    <source>
        <dbReference type="Google" id="ProtNLM"/>
    </source>
</evidence>
<dbReference type="GO" id="GO:0000124">
    <property type="term" value="C:SAGA complex"/>
    <property type="evidence" value="ECO:0007669"/>
    <property type="project" value="TreeGrafter"/>
</dbReference>
<dbReference type="InterPro" id="IPR024738">
    <property type="entry name" value="Hfi1/Tada1"/>
</dbReference>
<comment type="caution">
    <text evidence="6">The sequence shown here is derived from an EMBL/GenBank/DDBJ whole genome shotgun (WGS) entry which is preliminary data.</text>
</comment>
<keyword evidence="7" id="KW-1185">Reference proteome</keyword>
<feature type="compositionally biased region" description="Polar residues" evidence="5">
    <location>
        <begin position="127"/>
        <end position="137"/>
    </location>
</feature>
<organism evidence="6 7">
    <name type="scientific">Sclerotinia borealis (strain F-4128)</name>
    <dbReference type="NCBI Taxonomy" id="1432307"/>
    <lineage>
        <taxon>Eukaryota</taxon>
        <taxon>Fungi</taxon>
        <taxon>Dikarya</taxon>
        <taxon>Ascomycota</taxon>
        <taxon>Pezizomycotina</taxon>
        <taxon>Leotiomycetes</taxon>
        <taxon>Helotiales</taxon>
        <taxon>Sclerotiniaceae</taxon>
        <taxon>Sclerotinia</taxon>
    </lineage>
</organism>
<dbReference type="AlphaFoldDB" id="W9CAU0"/>
<feature type="region of interest" description="Disordered" evidence="5">
    <location>
        <begin position="126"/>
        <end position="148"/>
    </location>
</feature>
<evidence type="ECO:0000256" key="5">
    <source>
        <dbReference type="SAM" id="MobiDB-lite"/>
    </source>
</evidence>
<dbReference type="PANTHER" id="PTHR21277:SF5">
    <property type="entry name" value="TRANSCRIPTIONAL ADAPTER 1"/>
    <property type="match status" value="1"/>
</dbReference>
<evidence type="ECO:0000256" key="2">
    <source>
        <dbReference type="ARBA" id="ARBA00023015"/>
    </source>
</evidence>
<dbReference type="GO" id="GO:0006357">
    <property type="term" value="P:regulation of transcription by RNA polymerase II"/>
    <property type="evidence" value="ECO:0007669"/>
    <property type="project" value="TreeGrafter"/>
</dbReference>
<reference evidence="6 7" key="1">
    <citation type="journal article" date="2014" name="Genome Announc.">
        <title>Draft genome sequence of Sclerotinia borealis, a psychrophilic plant pathogenic fungus.</title>
        <authorList>
            <person name="Mardanov A.V."/>
            <person name="Beletsky A.V."/>
            <person name="Kadnikov V.V."/>
            <person name="Ignatov A.N."/>
            <person name="Ravin N.V."/>
        </authorList>
    </citation>
    <scope>NUCLEOTIDE SEQUENCE [LARGE SCALE GENOMIC DNA]</scope>
    <source>
        <strain evidence="7">F-4157</strain>
    </source>
</reference>
<evidence type="ECO:0000256" key="1">
    <source>
        <dbReference type="ARBA" id="ARBA00004123"/>
    </source>
</evidence>
<keyword evidence="3" id="KW-0804">Transcription</keyword>
<protein>
    <recommendedName>
        <fullName evidence="8">Transcriptional coactivator HFI1/ADA1</fullName>
    </recommendedName>
</protein>
<dbReference type="GO" id="GO:0005634">
    <property type="term" value="C:nucleus"/>
    <property type="evidence" value="ECO:0007669"/>
    <property type="project" value="UniProtKB-SubCell"/>
</dbReference>
<dbReference type="Pfam" id="PF12767">
    <property type="entry name" value="SAGA-Tad1"/>
    <property type="match status" value="1"/>
</dbReference>
<comment type="subcellular location">
    <subcellularLocation>
        <location evidence="1">Nucleus</location>
    </subcellularLocation>
</comment>
<keyword evidence="4" id="KW-0539">Nucleus</keyword>
<name>W9CAU0_SCLBF</name>
<evidence type="ECO:0000256" key="3">
    <source>
        <dbReference type="ARBA" id="ARBA00023163"/>
    </source>
</evidence>
<dbReference type="EMBL" id="AYSA01000349">
    <property type="protein sequence ID" value="ESZ92961.1"/>
    <property type="molecule type" value="Genomic_DNA"/>
</dbReference>